<dbReference type="PANTHER" id="PTHR39639">
    <property type="entry name" value="CHROMOSOME 16, WHOLE GENOME SHOTGUN SEQUENCE"/>
    <property type="match status" value="1"/>
</dbReference>
<name>A0A1H9HM11_9BACT</name>
<proteinExistence type="predicted"/>
<evidence type="ECO:0000313" key="2">
    <source>
        <dbReference type="EMBL" id="SEQ63347.1"/>
    </source>
</evidence>
<evidence type="ECO:0000313" key="3">
    <source>
        <dbReference type="Proteomes" id="UP000199021"/>
    </source>
</evidence>
<dbReference type="STRING" id="478744.SAMN05444359_1134"/>
<evidence type="ECO:0000259" key="1">
    <source>
        <dbReference type="Pfam" id="PF03235"/>
    </source>
</evidence>
<dbReference type="RefSeq" id="WP_090168968.1">
    <property type="nucleotide sequence ID" value="NZ_FOFB01000013.1"/>
</dbReference>
<reference evidence="3" key="1">
    <citation type="submission" date="2016-10" db="EMBL/GenBank/DDBJ databases">
        <authorList>
            <person name="Varghese N."/>
            <person name="Submissions S."/>
        </authorList>
    </citation>
    <scope>NUCLEOTIDE SEQUENCE [LARGE SCALE GENOMIC DNA]</scope>
    <source>
        <strain evidence="3">DSM 24740</strain>
    </source>
</reference>
<dbReference type="Pfam" id="PF03235">
    <property type="entry name" value="GmrSD_N"/>
    <property type="match status" value="1"/>
</dbReference>
<protein>
    <recommendedName>
        <fullName evidence="1">GmrSD restriction endonucleases N-terminal domain-containing protein</fullName>
    </recommendedName>
</protein>
<accession>A0A1H9HM11</accession>
<organism evidence="2 3">
    <name type="scientific">Neolewinella agarilytica</name>
    <dbReference type="NCBI Taxonomy" id="478744"/>
    <lineage>
        <taxon>Bacteria</taxon>
        <taxon>Pseudomonadati</taxon>
        <taxon>Bacteroidota</taxon>
        <taxon>Saprospiria</taxon>
        <taxon>Saprospirales</taxon>
        <taxon>Lewinellaceae</taxon>
        <taxon>Neolewinella</taxon>
    </lineage>
</organism>
<keyword evidence="3" id="KW-1185">Reference proteome</keyword>
<gene>
    <name evidence="2" type="ORF">SAMN05444359_1134</name>
</gene>
<dbReference type="PANTHER" id="PTHR39639:SF1">
    <property type="entry name" value="DUF262 DOMAIN-CONTAINING PROTEIN"/>
    <property type="match status" value="1"/>
</dbReference>
<dbReference type="EMBL" id="FOFB01000013">
    <property type="protein sequence ID" value="SEQ63347.1"/>
    <property type="molecule type" value="Genomic_DNA"/>
</dbReference>
<dbReference type="OrthoDB" id="9764212at2"/>
<dbReference type="AlphaFoldDB" id="A0A1H9HM11"/>
<dbReference type="Proteomes" id="UP000199021">
    <property type="component" value="Unassembled WGS sequence"/>
</dbReference>
<dbReference type="InterPro" id="IPR004919">
    <property type="entry name" value="GmrSD_N"/>
</dbReference>
<dbReference type="InParanoid" id="A0A1H9HM11"/>
<sequence>MKTTATNTKIRKIVSDLRSEKLIPRPDFQRRLVWSNKHKNAFIKTVLENLPFPEVYIAAGEVDLATGEGKEILVDGQQRLTTLYHYFIGSKIIRLSKDVPAYEDLDNDAKKQFLEYDVVVRDLGAVPIDEIKEIFLRINSTSYSLNPMEINNARYDGEIKQFADSLAAFDFFEKHNVFSGNDLRRMNDVRFILSVVVTMMSTYFHRESEIEKYLERYNDEFDYADEIRAGFIGTLDIIEGFDFPGGYRVWNKADLFTLIVELHRTVIKESMSLDYTVLKHMLTEFYDEVDRYNKEGNEDVTSANVILYHSAVLRGTNDKSNRLARGKVIYNLIIGCMKMLN</sequence>
<feature type="domain" description="GmrSD restriction endonucleases N-terminal" evidence="1">
    <location>
        <begin position="14"/>
        <end position="155"/>
    </location>
</feature>